<dbReference type="Pfam" id="PF09787">
    <property type="entry name" value="Golgin_A5"/>
    <property type="match status" value="1"/>
</dbReference>
<feature type="coiled-coil region" evidence="7">
    <location>
        <begin position="423"/>
        <end position="561"/>
    </location>
</feature>
<evidence type="ECO:0000256" key="9">
    <source>
        <dbReference type="SAM" id="Phobius"/>
    </source>
</evidence>
<dbReference type="PANTHER" id="PTHR13815">
    <property type="entry name" value="GOLGIN-84"/>
    <property type="match status" value="1"/>
</dbReference>
<accession>A0A8S0PXT0</accession>
<feature type="compositionally biased region" description="Basic and acidic residues" evidence="8">
    <location>
        <begin position="272"/>
        <end position="287"/>
    </location>
</feature>
<keyword evidence="3 9" id="KW-1133">Transmembrane helix</keyword>
<evidence type="ECO:0000256" key="6">
    <source>
        <dbReference type="ARBA" id="ARBA00023136"/>
    </source>
</evidence>
<dbReference type="Gramene" id="OE9A094768T3">
    <property type="protein sequence ID" value="OE9A094768C3"/>
    <property type="gene ID" value="OE9A094768"/>
</dbReference>
<dbReference type="OrthoDB" id="248903at2759"/>
<dbReference type="PANTHER" id="PTHR13815:SF5">
    <property type="entry name" value="GOLGIN CANDIDATE 2"/>
    <property type="match status" value="1"/>
</dbReference>
<evidence type="ECO:0000313" key="11">
    <source>
        <dbReference type="Proteomes" id="UP000594638"/>
    </source>
</evidence>
<dbReference type="EMBL" id="CACTIH010000221">
    <property type="protein sequence ID" value="CAA2957388.1"/>
    <property type="molecule type" value="Genomic_DNA"/>
</dbReference>
<keyword evidence="6 9" id="KW-0472">Membrane</keyword>
<feature type="coiled-coil region" evidence="7">
    <location>
        <begin position="352"/>
        <end position="397"/>
    </location>
</feature>
<gene>
    <name evidence="10" type="ORF">OLEA9_A094768</name>
</gene>
<feature type="compositionally biased region" description="Basic and acidic residues" evidence="8">
    <location>
        <begin position="48"/>
        <end position="87"/>
    </location>
</feature>
<evidence type="ECO:0000256" key="7">
    <source>
        <dbReference type="SAM" id="Coils"/>
    </source>
</evidence>
<protein>
    <submittedName>
        <fullName evidence="10">Golgin candidate 2</fullName>
    </submittedName>
</protein>
<feature type="compositionally biased region" description="Low complexity" evidence="8">
    <location>
        <begin position="292"/>
        <end position="312"/>
    </location>
</feature>
<name>A0A8S0PXT0_OLEEU</name>
<keyword evidence="5 7" id="KW-0175">Coiled coil</keyword>
<keyword evidence="11" id="KW-1185">Reference proteome</keyword>
<evidence type="ECO:0000256" key="3">
    <source>
        <dbReference type="ARBA" id="ARBA00022989"/>
    </source>
</evidence>
<dbReference type="GO" id="GO:0000139">
    <property type="term" value="C:Golgi membrane"/>
    <property type="evidence" value="ECO:0007669"/>
    <property type="project" value="UniProtKB-SubCell"/>
</dbReference>
<evidence type="ECO:0000313" key="10">
    <source>
        <dbReference type="EMBL" id="CAA2957388.1"/>
    </source>
</evidence>
<dbReference type="InterPro" id="IPR019177">
    <property type="entry name" value="Golgin_subfamily_A_member_5"/>
</dbReference>
<feature type="compositionally biased region" description="Low complexity" evidence="8">
    <location>
        <begin position="91"/>
        <end position="102"/>
    </location>
</feature>
<dbReference type="AlphaFoldDB" id="A0A8S0PXT0"/>
<dbReference type="Proteomes" id="UP000594638">
    <property type="component" value="Unassembled WGS sequence"/>
</dbReference>
<dbReference type="GO" id="GO:0000301">
    <property type="term" value="P:retrograde transport, vesicle recycling within Golgi"/>
    <property type="evidence" value="ECO:0007669"/>
    <property type="project" value="TreeGrafter"/>
</dbReference>
<feature type="region of interest" description="Disordered" evidence="8">
    <location>
        <begin position="241"/>
        <end position="339"/>
    </location>
</feature>
<dbReference type="GO" id="GO:0007030">
    <property type="term" value="P:Golgi organization"/>
    <property type="evidence" value="ECO:0007669"/>
    <property type="project" value="InterPro"/>
</dbReference>
<sequence length="712" mass="79481">MAHWISSKLKAAETLLHQIDQQAAESLGKNEKPRSDEQVRLETSTRTGETRSLIKEQLKKKVPENVNEKHDLKVISRSDSSIKRDNDVGLSMNINSKSNSSSPPTDGDWTELLRVPNKNMAAGGVTGSQSSIGALGIRGLKKDGKKQGRSGSKALEGIRTDKDQNNGVPKSSRKSNVELENNANGGGSLDSGRASDVGDVMPRTLITEFQSDGGESVRKDMSDALIPDNKNEAYIGKNKELNGIGDGEKLHPTDGLINDNHPTEMVPVSLDGKSDMKSQLKDGERFKSAMLKNNKSKVGSRSSSSMKKGFSSRSDDESDSETDSTSSSDSERERERAERIKRRQQILAERAAAKAVDAIKDRENQVAKLEGEKQSLEKILEERAKQQVREASELQTTMMEVMDAADLEKQKHNNTRMEALVRLSKLETTNADLARSLAASQKNLEVEVDRIAELRQKIQLKEGTHEELRRKISAMHQNRDNLVASKGVEFEKKMLEAEYSSVTDKVERLQEKTKSLETNIETAKREIENPTEVEIQLRQRLDQLTDHLIQKQAQVEALSSEKAMLLFRIEAVSRFLDENKSIMDSADFPGTSSREDLESGVWEHASSKFRPLFKQKIQSGQQQLGLLIRQLDSIFSSGVVFLRRNSTARIWSVVYFICLHLWVLYILMSHSAVSDDTKSGAVVSLENINNTGGFAQVHYTCRDRSSNEPTEW</sequence>
<evidence type="ECO:0000256" key="8">
    <source>
        <dbReference type="SAM" id="MobiDB-lite"/>
    </source>
</evidence>
<feature type="compositionally biased region" description="Basic and acidic residues" evidence="8">
    <location>
        <begin position="28"/>
        <end position="40"/>
    </location>
</feature>
<evidence type="ECO:0000256" key="5">
    <source>
        <dbReference type="ARBA" id="ARBA00023054"/>
    </source>
</evidence>
<dbReference type="GO" id="GO:0031985">
    <property type="term" value="C:Golgi cisterna"/>
    <property type="evidence" value="ECO:0007669"/>
    <property type="project" value="TreeGrafter"/>
</dbReference>
<keyword evidence="4" id="KW-0333">Golgi apparatus</keyword>
<organism evidence="10 11">
    <name type="scientific">Olea europaea subsp. europaea</name>
    <dbReference type="NCBI Taxonomy" id="158383"/>
    <lineage>
        <taxon>Eukaryota</taxon>
        <taxon>Viridiplantae</taxon>
        <taxon>Streptophyta</taxon>
        <taxon>Embryophyta</taxon>
        <taxon>Tracheophyta</taxon>
        <taxon>Spermatophyta</taxon>
        <taxon>Magnoliopsida</taxon>
        <taxon>eudicotyledons</taxon>
        <taxon>Gunneridae</taxon>
        <taxon>Pentapetalae</taxon>
        <taxon>asterids</taxon>
        <taxon>lamiids</taxon>
        <taxon>Lamiales</taxon>
        <taxon>Oleaceae</taxon>
        <taxon>Oleeae</taxon>
        <taxon>Olea</taxon>
    </lineage>
</organism>
<feature type="region of interest" description="Disordered" evidence="8">
    <location>
        <begin position="23"/>
        <end position="111"/>
    </location>
</feature>
<evidence type="ECO:0000256" key="4">
    <source>
        <dbReference type="ARBA" id="ARBA00023034"/>
    </source>
</evidence>
<comment type="caution">
    <text evidence="10">The sequence shown here is derived from an EMBL/GenBank/DDBJ whole genome shotgun (WGS) entry which is preliminary data.</text>
</comment>
<proteinExistence type="predicted"/>
<feature type="transmembrane region" description="Helical" evidence="9">
    <location>
        <begin position="650"/>
        <end position="668"/>
    </location>
</feature>
<evidence type="ECO:0000256" key="1">
    <source>
        <dbReference type="ARBA" id="ARBA00004394"/>
    </source>
</evidence>
<feature type="compositionally biased region" description="Basic and acidic residues" evidence="8">
    <location>
        <begin position="329"/>
        <end position="338"/>
    </location>
</feature>
<keyword evidence="2 9" id="KW-0812">Transmembrane</keyword>
<comment type="subcellular location">
    <subcellularLocation>
        <location evidence="1">Golgi apparatus membrane</location>
    </subcellularLocation>
</comment>
<feature type="region of interest" description="Disordered" evidence="8">
    <location>
        <begin position="138"/>
        <end position="202"/>
    </location>
</feature>
<reference evidence="10 11" key="1">
    <citation type="submission" date="2019-12" db="EMBL/GenBank/DDBJ databases">
        <authorList>
            <person name="Alioto T."/>
            <person name="Alioto T."/>
            <person name="Gomez Garrido J."/>
        </authorList>
    </citation>
    <scope>NUCLEOTIDE SEQUENCE [LARGE SCALE GENOMIC DNA]</scope>
</reference>
<evidence type="ECO:0000256" key="2">
    <source>
        <dbReference type="ARBA" id="ARBA00022692"/>
    </source>
</evidence>